<dbReference type="RefSeq" id="WP_179981006.1">
    <property type="nucleotide sequence ID" value="NZ_LT608333.1"/>
</dbReference>
<reference evidence="5" key="1">
    <citation type="submission" date="2016-08" db="EMBL/GenBank/DDBJ databases">
        <authorList>
            <person name="Seilhamer J.J."/>
        </authorList>
    </citation>
    <scope>NUCLEOTIDE SEQUENCE</scope>
    <source>
        <strain evidence="5">86-1</strain>
    </source>
</reference>
<organism evidence="5">
    <name type="scientific">uncultured Desulfovibrio sp</name>
    <dbReference type="NCBI Taxonomy" id="167968"/>
    <lineage>
        <taxon>Bacteria</taxon>
        <taxon>Pseudomonadati</taxon>
        <taxon>Thermodesulfobacteriota</taxon>
        <taxon>Desulfovibrionia</taxon>
        <taxon>Desulfovibrionales</taxon>
        <taxon>Desulfovibrionaceae</taxon>
        <taxon>Desulfovibrio</taxon>
        <taxon>environmental samples</taxon>
    </lineage>
</organism>
<dbReference type="SUPFAM" id="SSF51556">
    <property type="entry name" value="Metallo-dependent hydrolases"/>
    <property type="match status" value="1"/>
</dbReference>
<dbReference type="CDD" id="cd01310">
    <property type="entry name" value="TatD_DNAse"/>
    <property type="match status" value="1"/>
</dbReference>
<evidence type="ECO:0000256" key="3">
    <source>
        <dbReference type="ARBA" id="ARBA00022801"/>
    </source>
</evidence>
<sequence length="286" mass="31956">MSKKSVERIDPLTVALPPEGVDSHAHLDGEEFDQDREAVLARAGACGVAQVGNVFLGPEDFAARRQYFEAHPQVFFLLGIHPCNGQDCTPHTLEAMRRAFAEDSRLKAVGEIGLDFYWDDCPREVQYQAFAAQLHLAREVGRPVVIHCREAEEETLMVLESQGFKDYPLLWHCFGKGPDMAARILGNGWHISVPGPVTYKANEDLRQAVALIPADRLMLETDAPYLAPMPWRGKRNEPAFTVFTARAVAEARGQDPEEVWRVCGNNARRFFNLQPAPQAAAFGIFR</sequence>
<feature type="binding site" evidence="4">
    <location>
        <position position="26"/>
    </location>
    <ligand>
        <name>a divalent metal cation</name>
        <dbReference type="ChEBI" id="CHEBI:60240"/>
        <label>1</label>
    </ligand>
</feature>
<accession>A0A212L9T3</accession>
<evidence type="ECO:0000256" key="4">
    <source>
        <dbReference type="PIRSR" id="PIRSR005902-1"/>
    </source>
</evidence>
<proteinExistence type="inferred from homology"/>
<dbReference type="GO" id="GO:0046872">
    <property type="term" value="F:metal ion binding"/>
    <property type="evidence" value="ECO:0007669"/>
    <property type="project" value="UniProtKB-KW"/>
</dbReference>
<keyword evidence="3 5" id="KW-0378">Hydrolase</keyword>
<dbReference type="Pfam" id="PF01026">
    <property type="entry name" value="TatD_DNase"/>
    <property type="match status" value="1"/>
</dbReference>
<evidence type="ECO:0000256" key="2">
    <source>
        <dbReference type="ARBA" id="ARBA00022723"/>
    </source>
</evidence>
<dbReference type="Gene3D" id="3.20.20.140">
    <property type="entry name" value="Metal-dependent hydrolases"/>
    <property type="match status" value="1"/>
</dbReference>
<dbReference type="InterPro" id="IPR015991">
    <property type="entry name" value="TatD/YcfH-like"/>
</dbReference>
<feature type="binding site" evidence="4">
    <location>
        <position position="147"/>
    </location>
    <ligand>
        <name>a divalent metal cation</name>
        <dbReference type="ChEBI" id="CHEBI:60240"/>
        <label>2</label>
    </ligand>
</feature>
<evidence type="ECO:0000256" key="1">
    <source>
        <dbReference type="ARBA" id="ARBA00009275"/>
    </source>
</evidence>
<evidence type="ECO:0000313" key="5">
    <source>
        <dbReference type="EMBL" id="SCM74089.1"/>
    </source>
</evidence>
<dbReference type="PANTHER" id="PTHR46124:SF2">
    <property type="entry name" value="D-AMINOACYL-TRNA DEACYLASE"/>
    <property type="match status" value="1"/>
</dbReference>
<dbReference type="InterPro" id="IPR001130">
    <property type="entry name" value="TatD-like"/>
</dbReference>
<dbReference type="GO" id="GO:0016788">
    <property type="term" value="F:hydrolase activity, acting on ester bonds"/>
    <property type="evidence" value="ECO:0007669"/>
    <property type="project" value="InterPro"/>
</dbReference>
<dbReference type="GO" id="GO:0005829">
    <property type="term" value="C:cytosol"/>
    <property type="evidence" value="ECO:0007669"/>
    <property type="project" value="TreeGrafter"/>
</dbReference>
<dbReference type="AlphaFoldDB" id="A0A212L9T3"/>
<dbReference type="FunFam" id="3.20.20.140:FF:000005">
    <property type="entry name" value="TatD family hydrolase"/>
    <property type="match status" value="1"/>
</dbReference>
<feature type="binding site" evidence="4">
    <location>
        <position position="172"/>
    </location>
    <ligand>
        <name>a divalent metal cation</name>
        <dbReference type="ChEBI" id="CHEBI:60240"/>
        <label>2</label>
    </ligand>
</feature>
<dbReference type="PROSITE" id="PS01091">
    <property type="entry name" value="TATD_3"/>
    <property type="match status" value="1"/>
</dbReference>
<dbReference type="PROSITE" id="PS01090">
    <property type="entry name" value="TATD_2"/>
    <property type="match status" value="1"/>
</dbReference>
<feature type="binding site" evidence="4">
    <location>
        <position position="24"/>
    </location>
    <ligand>
        <name>a divalent metal cation</name>
        <dbReference type="ChEBI" id="CHEBI:60240"/>
        <label>1</label>
    </ligand>
</feature>
<dbReference type="PANTHER" id="PTHR46124">
    <property type="entry name" value="D-AMINOACYL-TRNA DEACYLASE"/>
    <property type="match status" value="1"/>
</dbReference>
<dbReference type="NCBIfam" id="TIGR00010">
    <property type="entry name" value="YchF/TatD family DNA exonuclease"/>
    <property type="match status" value="1"/>
</dbReference>
<dbReference type="PIRSF" id="PIRSF005902">
    <property type="entry name" value="DNase_TatD"/>
    <property type="match status" value="1"/>
</dbReference>
<keyword evidence="2 4" id="KW-0479">Metal-binding</keyword>
<dbReference type="InterPro" id="IPR018228">
    <property type="entry name" value="DNase_TatD-rel_CS"/>
</dbReference>
<feature type="binding site" evidence="4">
    <location>
        <position position="111"/>
    </location>
    <ligand>
        <name>a divalent metal cation</name>
        <dbReference type="ChEBI" id="CHEBI:60240"/>
        <label>1</label>
    </ligand>
</feature>
<dbReference type="GO" id="GO:0004536">
    <property type="term" value="F:DNA nuclease activity"/>
    <property type="evidence" value="ECO:0007669"/>
    <property type="project" value="InterPro"/>
</dbReference>
<feature type="binding site" evidence="4">
    <location>
        <position position="222"/>
    </location>
    <ligand>
        <name>a divalent metal cation</name>
        <dbReference type="ChEBI" id="CHEBI:60240"/>
        <label>1</label>
    </ligand>
</feature>
<dbReference type="EMBL" id="FMJC01000002">
    <property type="protein sequence ID" value="SCM74089.1"/>
    <property type="molecule type" value="Genomic_DNA"/>
</dbReference>
<dbReference type="InterPro" id="IPR032466">
    <property type="entry name" value="Metal_Hydrolase"/>
</dbReference>
<name>A0A212L9T3_9BACT</name>
<gene>
    <name evidence="5" type="ORF">KL86DES1_21726</name>
</gene>
<protein>
    <submittedName>
        <fullName evidence="5">Hydrolase, TatD family</fullName>
    </submittedName>
</protein>
<comment type="similarity">
    <text evidence="1">Belongs to the metallo-dependent hydrolases superfamily. TatD-type hydrolase family.</text>
</comment>